<sequence>MSLEDIRKRLKEAIYNYNTSRAFIPYERVQEVWAGGRLDRFLMDHDRNLSPSQIDAARHGLLRILSILIGVVHQDWSGWSRFGQIFFPSDNVDAARRRDKNVTTFTKKELKDSSFLGDTNLASQFVVHMWTYFPPVLDGNKQETYEKHLRLPLCREKDPVVREGRSGKVTKETIPPNHIILGDEELIVARKRFPRKGFTVELKQLKLLQSSLSSHKRIVSHLAMFFIEKDLNIIMPWAEMDLEGFLTGRYQEMPPPKDLLVDLIHESREVASAIQFLHENLQVENPGGDSRHQAICHADLKPQNILVFKHEGSSTGIWRISDFGGSQVARRAPSGTGRRDSGYSTSGDHPPRGGPYRAPDTSSRRRSDVWSFGCILTRLFALGLGPETLREFDQRRKETVDGGALDDSFYRGNPPALNSNVKTWIEELPTRYPSSLTPSSVTPDCLEKMQILLGSMLQVDFQQRASARKVEDGLQALYHSLTHSDSDTSPSTQMNLRHSLSASSTISGRSRSSTGITSISLSHSRSVKDVGVLVDLMKRGNLNHICQILEDEIDVEQLYDGERPLIHAINMPSAAIIKELSKYQRRAHDRNLDVRTLSSESQTPLYLAVCKGDVDTVKAVIDADLDPYTDVGTDSDSKADSNSLLNKLCEGRTPLMQATFLGHADVVSLLLERGADPRICVQEEKLNCLHFAVKHGNRAQEDVIMAFKDKMNFDQLPPDTPLDRNGNPSRLRRYDTPMMLHIKFAPVDSHTYLAPDSRWRRKFQALLEGGADVNRTYNPGNPDFEKNSLEFAVDEAKPLLVQVLIGAGAILPVDYVVPRRSSREMKKLLKDVPRVRLPTIS</sequence>
<dbReference type="AlphaFoldDB" id="A0A9P5GQM3"/>
<dbReference type="Proteomes" id="UP000701341">
    <property type="component" value="Unassembled WGS sequence"/>
</dbReference>
<dbReference type="InterPro" id="IPR002110">
    <property type="entry name" value="Ankyrin_rpt"/>
</dbReference>
<evidence type="ECO:0000256" key="1">
    <source>
        <dbReference type="PROSITE-ProRule" id="PRU00023"/>
    </source>
</evidence>
<reference evidence="4" key="1">
    <citation type="submission" date="2020-02" db="EMBL/GenBank/DDBJ databases">
        <authorList>
            <person name="Lichtner F.J."/>
        </authorList>
    </citation>
    <scope>NUCLEOTIDE SEQUENCE</scope>
    <source>
        <strain evidence="4">G10</strain>
    </source>
</reference>
<dbReference type="PROSITE" id="PS50088">
    <property type="entry name" value="ANK_REPEAT"/>
    <property type="match status" value="1"/>
</dbReference>
<dbReference type="Pfam" id="PF00069">
    <property type="entry name" value="Pkinase"/>
    <property type="match status" value="1"/>
</dbReference>
<dbReference type="GO" id="GO:0005524">
    <property type="term" value="F:ATP binding"/>
    <property type="evidence" value="ECO:0007669"/>
    <property type="project" value="InterPro"/>
</dbReference>
<dbReference type="GO" id="GO:0004674">
    <property type="term" value="F:protein serine/threonine kinase activity"/>
    <property type="evidence" value="ECO:0007669"/>
    <property type="project" value="TreeGrafter"/>
</dbReference>
<dbReference type="InterPro" id="IPR011009">
    <property type="entry name" value="Kinase-like_dom_sf"/>
</dbReference>
<dbReference type="Pfam" id="PF12796">
    <property type="entry name" value="Ank_2"/>
    <property type="match status" value="1"/>
</dbReference>
<dbReference type="InterPro" id="IPR008271">
    <property type="entry name" value="Ser/Thr_kinase_AS"/>
</dbReference>
<dbReference type="SMART" id="SM00248">
    <property type="entry name" value="ANK"/>
    <property type="match status" value="5"/>
</dbReference>
<gene>
    <name evidence="4" type="ORF">PCG10_010209</name>
</gene>
<evidence type="ECO:0000259" key="3">
    <source>
        <dbReference type="PROSITE" id="PS50011"/>
    </source>
</evidence>
<feature type="region of interest" description="Disordered" evidence="2">
    <location>
        <begin position="327"/>
        <end position="364"/>
    </location>
</feature>
<protein>
    <recommendedName>
        <fullName evidence="3">Protein kinase domain-containing protein</fullName>
    </recommendedName>
</protein>
<dbReference type="SUPFAM" id="SSF48403">
    <property type="entry name" value="Ankyrin repeat"/>
    <property type="match status" value="1"/>
</dbReference>
<dbReference type="PANTHER" id="PTHR24359">
    <property type="entry name" value="SERINE/THREONINE-PROTEIN KINASE SBK1"/>
    <property type="match status" value="1"/>
</dbReference>
<dbReference type="PANTHER" id="PTHR24359:SF1">
    <property type="entry name" value="INHIBITOR OF NUCLEAR FACTOR KAPPA-B KINASE EPSILON SUBUNIT HOMOLOG 1-RELATED"/>
    <property type="match status" value="1"/>
</dbReference>
<feature type="compositionally biased region" description="Polar residues" evidence="2">
    <location>
        <begin position="483"/>
        <end position="498"/>
    </location>
</feature>
<name>A0A9P5GQM3_PENCR</name>
<dbReference type="PROSITE" id="PS50297">
    <property type="entry name" value="ANK_REP_REGION"/>
    <property type="match status" value="1"/>
</dbReference>
<comment type="caution">
    <text evidence="4">The sequence shown here is derived from an EMBL/GenBank/DDBJ whole genome shotgun (WGS) entry which is preliminary data.</text>
</comment>
<feature type="domain" description="Protein kinase" evidence="3">
    <location>
        <begin position="155"/>
        <end position="482"/>
    </location>
</feature>
<evidence type="ECO:0000256" key="2">
    <source>
        <dbReference type="SAM" id="MobiDB-lite"/>
    </source>
</evidence>
<dbReference type="SMART" id="SM00220">
    <property type="entry name" value="S_TKc"/>
    <property type="match status" value="1"/>
</dbReference>
<proteinExistence type="predicted"/>
<dbReference type="PROSITE" id="PS00108">
    <property type="entry name" value="PROTEIN_KINASE_ST"/>
    <property type="match status" value="1"/>
</dbReference>
<dbReference type="EMBL" id="JAAOZQ010000009">
    <property type="protein sequence ID" value="KAF7528673.1"/>
    <property type="molecule type" value="Genomic_DNA"/>
</dbReference>
<dbReference type="Gene3D" id="1.25.40.20">
    <property type="entry name" value="Ankyrin repeat-containing domain"/>
    <property type="match status" value="1"/>
</dbReference>
<accession>A0A9P5GQM3</accession>
<keyword evidence="1" id="KW-0040">ANK repeat</keyword>
<dbReference type="Gene3D" id="1.10.510.10">
    <property type="entry name" value="Transferase(Phosphotransferase) domain 1"/>
    <property type="match status" value="1"/>
</dbReference>
<dbReference type="InterPro" id="IPR036770">
    <property type="entry name" value="Ankyrin_rpt-contain_sf"/>
</dbReference>
<evidence type="ECO:0000313" key="4">
    <source>
        <dbReference type="EMBL" id="KAF7528673.1"/>
    </source>
</evidence>
<evidence type="ECO:0000313" key="5">
    <source>
        <dbReference type="Proteomes" id="UP000701341"/>
    </source>
</evidence>
<keyword evidence="5" id="KW-1185">Reference proteome</keyword>
<dbReference type="InterPro" id="IPR000719">
    <property type="entry name" value="Prot_kinase_dom"/>
</dbReference>
<organism evidence="4 5">
    <name type="scientific">Penicillium crustosum</name>
    <name type="common">Blue mold fungus</name>
    <dbReference type="NCBI Taxonomy" id="36656"/>
    <lineage>
        <taxon>Eukaryota</taxon>
        <taxon>Fungi</taxon>
        <taxon>Dikarya</taxon>
        <taxon>Ascomycota</taxon>
        <taxon>Pezizomycotina</taxon>
        <taxon>Eurotiomycetes</taxon>
        <taxon>Eurotiomycetidae</taxon>
        <taxon>Eurotiales</taxon>
        <taxon>Aspergillaceae</taxon>
        <taxon>Penicillium</taxon>
    </lineage>
</organism>
<feature type="repeat" description="ANK" evidence="1">
    <location>
        <begin position="650"/>
        <end position="676"/>
    </location>
</feature>
<feature type="compositionally biased region" description="Low complexity" evidence="2">
    <location>
        <begin position="499"/>
        <end position="518"/>
    </location>
</feature>
<dbReference type="PROSITE" id="PS50011">
    <property type="entry name" value="PROTEIN_KINASE_DOM"/>
    <property type="match status" value="1"/>
</dbReference>
<dbReference type="SUPFAM" id="SSF56112">
    <property type="entry name" value="Protein kinase-like (PK-like)"/>
    <property type="match status" value="1"/>
</dbReference>
<feature type="region of interest" description="Disordered" evidence="2">
    <location>
        <begin position="483"/>
        <end position="518"/>
    </location>
</feature>